<protein>
    <recommendedName>
        <fullName evidence="3">AMP-dependent synthetase/ligase domain-containing protein</fullName>
    </recommendedName>
</protein>
<organism evidence="1 2">
    <name type="scientific">Acidisoma silvae</name>
    <dbReference type="NCBI Taxonomy" id="2802396"/>
    <lineage>
        <taxon>Bacteria</taxon>
        <taxon>Pseudomonadati</taxon>
        <taxon>Pseudomonadota</taxon>
        <taxon>Alphaproteobacteria</taxon>
        <taxon>Acetobacterales</taxon>
        <taxon>Acidocellaceae</taxon>
        <taxon>Acidisoma</taxon>
    </lineage>
</organism>
<gene>
    <name evidence="1" type="ORF">ASILVAE211_17150</name>
</gene>
<keyword evidence="2" id="KW-1185">Reference proteome</keyword>
<name>A0A963YUF2_9PROT</name>
<dbReference type="RefSeq" id="WP_227322583.1">
    <property type="nucleotide sequence ID" value="NZ_JAESVB010000009.1"/>
</dbReference>
<accession>A0A963YUF2</accession>
<dbReference type="AlphaFoldDB" id="A0A963YUF2"/>
<reference evidence="1" key="2">
    <citation type="submission" date="2021-01" db="EMBL/GenBank/DDBJ databases">
        <authorList>
            <person name="Mieszkin S."/>
            <person name="Pouder E."/>
            <person name="Alain K."/>
        </authorList>
    </citation>
    <scope>NUCLEOTIDE SEQUENCE</scope>
    <source>
        <strain evidence="1">HW T2.11</strain>
    </source>
</reference>
<evidence type="ECO:0008006" key="3">
    <source>
        <dbReference type="Google" id="ProtNLM"/>
    </source>
</evidence>
<dbReference type="EMBL" id="JAESVB010000009">
    <property type="protein sequence ID" value="MCB8876924.1"/>
    <property type="molecule type" value="Genomic_DNA"/>
</dbReference>
<proteinExistence type="predicted"/>
<evidence type="ECO:0000313" key="2">
    <source>
        <dbReference type="Proteomes" id="UP000708298"/>
    </source>
</evidence>
<comment type="caution">
    <text evidence="1">The sequence shown here is derived from an EMBL/GenBank/DDBJ whole genome shotgun (WGS) entry which is preliminary data.</text>
</comment>
<sequence length="284" mass="30040">MTAFVERGISAGDRVVLVGEITPSLLFAGLASDAIGATTLLLPAAAKAAEILAASAGRPPRLAVIQGHESLGLWLQLRQQLGPVQIVFDHAAPGRQQDSSVTLFTDLLAQAQLRQDASIRRPSTAIKGSDGPILWVEATTAWPDALAATYDRWLKPGTVLALPEILAAAARDRPEIRPTAWLASGFSLTHAAREIAHRLPLRLTGARGAGSNGIVCALLRHQARRRLGLNKLFAIEAETVASRPAALTALGISLHPWQKDGSAISGRPHHVAARPHFATAESLS</sequence>
<reference evidence="1" key="1">
    <citation type="journal article" date="2021" name="Microorganisms">
        <title>Acidisoma silvae sp. nov. and Acidisomacellulosilytica sp. nov., Two Acidophilic Bacteria Isolated from Decaying Wood, Hydrolyzing Cellulose and Producing Poly-3-hydroxybutyrate.</title>
        <authorList>
            <person name="Mieszkin S."/>
            <person name="Pouder E."/>
            <person name="Uroz S."/>
            <person name="Simon-Colin C."/>
            <person name="Alain K."/>
        </authorList>
    </citation>
    <scope>NUCLEOTIDE SEQUENCE</scope>
    <source>
        <strain evidence="1">HW T2.11</strain>
    </source>
</reference>
<dbReference type="SUPFAM" id="SSF56801">
    <property type="entry name" value="Acetyl-CoA synthetase-like"/>
    <property type="match status" value="1"/>
</dbReference>
<evidence type="ECO:0000313" key="1">
    <source>
        <dbReference type="EMBL" id="MCB8876924.1"/>
    </source>
</evidence>
<dbReference type="Proteomes" id="UP000708298">
    <property type="component" value="Unassembled WGS sequence"/>
</dbReference>